<dbReference type="Proteomes" id="UP001293593">
    <property type="component" value="Unassembled WGS sequence"/>
</dbReference>
<organism evidence="1 2">
    <name type="scientific">Acacia crassicarpa</name>
    <name type="common">northern wattle</name>
    <dbReference type="NCBI Taxonomy" id="499986"/>
    <lineage>
        <taxon>Eukaryota</taxon>
        <taxon>Viridiplantae</taxon>
        <taxon>Streptophyta</taxon>
        <taxon>Embryophyta</taxon>
        <taxon>Tracheophyta</taxon>
        <taxon>Spermatophyta</taxon>
        <taxon>Magnoliopsida</taxon>
        <taxon>eudicotyledons</taxon>
        <taxon>Gunneridae</taxon>
        <taxon>Pentapetalae</taxon>
        <taxon>rosids</taxon>
        <taxon>fabids</taxon>
        <taxon>Fabales</taxon>
        <taxon>Fabaceae</taxon>
        <taxon>Caesalpinioideae</taxon>
        <taxon>mimosoid clade</taxon>
        <taxon>Acacieae</taxon>
        <taxon>Acacia</taxon>
    </lineage>
</organism>
<keyword evidence="2" id="KW-1185">Reference proteome</keyword>
<protein>
    <submittedName>
        <fullName evidence="1">Uncharacterized protein</fullName>
    </submittedName>
</protein>
<accession>A0AAE1JTV2</accession>
<name>A0AAE1JTV2_9FABA</name>
<dbReference type="EMBL" id="JAWXYG010000004">
    <property type="protein sequence ID" value="KAK4274034.1"/>
    <property type="molecule type" value="Genomic_DNA"/>
</dbReference>
<gene>
    <name evidence="1" type="ORF">QN277_017326</name>
</gene>
<reference evidence="1" key="1">
    <citation type="submission" date="2023-10" db="EMBL/GenBank/DDBJ databases">
        <title>Chromosome-level genome of the transformable northern wattle, Acacia crassicarpa.</title>
        <authorList>
            <person name="Massaro I."/>
            <person name="Sinha N.R."/>
            <person name="Poethig S."/>
            <person name="Leichty A.R."/>
        </authorList>
    </citation>
    <scope>NUCLEOTIDE SEQUENCE</scope>
    <source>
        <strain evidence="1">Acra3RX</strain>
        <tissue evidence="1">Leaf</tissue>
    </source>
</reference>
<sequence length="236" mass="27270">MAESKTSKMLPMSAKITDSKLNWTNYNDWTKTVRAYLLGVEKEAHLTKDPSSGDTDASVACSRADARIFFQIQNSIEPRILASVSHCNTVKEIMDYIDFLFSGKGNFTRIHEVCKGFYRSQQQGRPLKDFFIDFKKLYEEMKVLMSPQADLQTRIKNLEVQAIISSLKLLTHLMTPSALKFCLVRSFHLLTMCSHEFFVLIVWRVHLLIPMPVLWLDVVPLRTRIMDQDRTPVLHL</sequence>
<evidence type="ECO:0000313" key="2">
    <source>
        <dbReference type="Proteomes" id="UP001293593"/>
    </source>
</evidence>
<evidence type="ECO:0000313" key="1">
    <source>
        <dbReference type="EMBL" id="KAK4274034.1"/>
    </source>
</evidence>
<comment type="caution">
    <text evidence="1">The sequence shown here is derived from an EMBL/GenBank/DDBJ whole genome shotgun (WGS) entry which is preliminary data.</text>
</comment>
<proteinExistence type="predicted"/>
<dbReference type="AlphaFoldDB" id="A0AAE1JTV2"/>